<dbReference type="OrthoDB" id="2142759at2759"/>
<feature type="domain" description="HNH nuclease" evidence="1">
    <location>
        <begin position="8"/>
        <end position="70"/>
    </location>
</feature>
<proteinExistence type="predicted"/>
<accession>A0A319DAW7</accession>
<evidence type="ECO:0000259" key="1">
    <source>
        <dbReference type="Pfam" id="PF13391"/>
    </source>
</evidence>
<gene>
    <name evidence="2" type="ORF">BO71DRAFT_475811</name>
</gene>
<dbReference type="STRING" id="1448320.A0A319DAW7"/>
<dbReference type="Proteomes" id="UP000247810">
    <property type="component" value="Unassembled WGS sequence"/>
</dbReference>
<evidence type="ECO:0000313" key="2">
    <source>
        <dbReference type="EMBL" id="PYH94546.1"/>
    </source>
</evidence>
<name>A0A319DAW7_9EURO</name>
<dbReference type="Pfam" id="PF13391">
    <property type="entry name" value="HNH_2"/>
    <property type="match status" value="1"/>
</dbReference>
<organism evidence="2 3">
    <name type="scientific">Aspergillus ellipticus CBS 707.79</name>
    <dbReference type="NCBI Taxonomy" id="1448320"/>
    <lineage>
        <taxon>Eukaryota</taxon>
        <taxon>Fungi</taxon>
        <taxon>Dikarya</taxon>
        <taxon>Ascomycota</taxon>
        <taxon>Pezizomycotina</taxon>
        <taxon>Eurotiomycetes</taxon>
        <taxon>Eurotiomycetidae</taxon>
        <taxon>Eurotiales</taxon>
        <taxon>Aspergillaceae</taxon>
        <taxon>Aspergillus</taxon>
        <taxon>Aspergillus subgen. Circumdati</taxon>
    </lineage>
</organism>
<protein>
    <recommendedName>
        <fullName evidence="1">HNH nuclease domain-containing protein</fullName>
    </recommendedName>
</protein>
<evidence type="ECO:0000313" key="3">
    <source>
        <dbReference type="Proteomes" id="UP000247810"/>
    </source>
</evidence>
<dbReference type="AlphaFoldDB" id="A0A319DAW7"/>
<keyword evidence="3" id="KW-1185">Reference proteome</keyword>
<reference evidence="2 3" key="1">
    <citation type="submission" date="2018-02" db="EMBL/GenBank/DDBJ databases">
        <title>The genomes of Aspergillus section Nigri reveals drivers in fungal speciation.</title>
        <authorList>
            <consortium name="DOE Joint Genome Institute"/>
            <person name="Vesth T.C."/>
            <person name="Nybo J."/>
            <person name="Theobald S."/>
            <person name="Brandl J."/>
            <person name="Frisvad J.C."/>
            <person name="Nielsen K.F."/>
            <person name="Lyhne E.K."/>
            <person name="Kogle M.E."/>
            <person name="Kuo A."/>
            <person name="Riley R."/>
            <person name="Clum A."/>
            <person name="Nolan M."/>
            <person name="Lipzen A."/>
            <person name="Salamov A."/>
            <person name="Henrissat B."/>
            <person name="Wiebenga A."/>
            <person name="De vries R.P."/>
            <person name="Grigoriev I.V."/>
            <person name="Mortensen U.H."/>
            <person name="Andersen M.R."/>
            <person name="Baker S.E."/>
        </authorList>
    </citation>
    <scope>NUCLEOTIDE SEQUENCE [LARGE SCALE GENOMIC DNA]</scope>
    <source>
        <strain evidence="2 3">CBS 707.79</strain>
    </source>
</reference>
<dbReference type="VEuPathDB" id="FungiDB:BO71DRAFT_475811"/>
<sequence>MRHHRWLALNAVHIYPVARLNDWNQLGYSRWITGTTAPALIAPNGIFLPQNGLLLDSTTHAMFDAYDIAVSPDHGRQVVVFSPDSRQLRGRVLSSTTRPRAARDQNMAVSDNLLRWHFHQAILLNIRGGARECGTLTMQEATP</sequence>
<dbReference type="InterPro" id="IPR003615">
    <property type="entry name" value="HNH_nuc"/>
</dbReference>
<dbReference type="EMBL" id="KZ825869">
    <property type="protein sequence ID" value="PYH94546.1"/>
    <property type="molecule type" value="Genomic_DNA"/>
</dbReference>